<keyword evidence="2" id="KW-0472">Membrane</keyword>
<dbReference type="EMBL" id="JANVFU010000002">
    <property type="protein sequence ID" value="KAJ3749009.1"/>
    <property type="molecule type" value="Genomic_DNA"/>
</dbReference>
<evidence type="ECO:0000256" key="2">
    <source>
        <dbReference type="SAM" id="Phobius"/>
    </source>
</evidence>
<dbReference type="PANTHER" id="PTHR38644:SF1">
    <property type="entry name" value="EXPRESSED PROTEIN"/>
    <property type="match status" value="1"/>
</dbReference>
<feature type="transmembrane region" description="Helical" evidence="2">
    <location>
        <begin position="465"/>
        <end position="488"/>
    </location>
</feature>
<proteinExistence type="predicted"/>
<organism evidence="3 4">
    <name type="scientific">Lentinula detonsa</name>
    <dbReference type="NCBI Taxonomy" id="2804962"/>
    <lineage>
        <taxon>Eukaryota</taxon>
        <taxon>Fungi</taxon>
        <taxon>Dikarya</taxon>
        <taxon>Basidiomycota</taxon>
        <taxon>Agaricomycotina</taxon>
        <taxon>Agaricomycetes</taxon>
        <taxon>Agaricomycetidae</taxon>
        <taxon>Agaricales</taxon>
        <taxon>Marasmiineae</taxon>
        <taxon>Omphalotaceae</taxon>
        <taxon>Lentinula</taxon>
    </lineage>
</organism>
<feature type="coiled-coil region" evidence="1">
    <location>
        <begin position="286"/>
        <end position="313"/>
    </location>
</feature>
<dbReference type="PANTHER" id="PTHR38644">
    <property type="entry name" value="EXPRESSED PROTEIN"/>
    <property type="match status" value="1"/>
</dbReference>
<keyword evidence="1" id="KW-0175">Coiled coil</keyword>
<accession>A0A9W8U1T9</accession>
<evidence type="ECO:0000256" key="1">
    <source>
        <dbReference type="SAM" id="Coils"/>
    </source>
</evidence>
<dbReference type="AlphaFoldDB" id="A0A9W8U1T9"/>
<reference evidence="3 4" key="1">
    <citation type="journal article" date="2023" name="Proc. Natl. Acad. Sci. U.S.A.">
        <title>A global phylogenomic analysis of the shiitake genus Lentinula.</title>
        <authorList>
            <person name="Sierra-Patev S."/>
            <person name="Min B."/>
            <person name="Naranjo-Ortiz M."/>
            <person name="Looney B."/>
            <person name="Konkel Z."/>
            <person name="Slot J.C."/>
            <person name="Sakamoto Y."/>
            <person name="Steenwyk J.L."/>
            <person name="Rokas A."/>
            <person name="Carro J."/>
            <person name="Camarero S."/>
            <person name="Ferreira P."/>
            <person name="Molpeceres G."/>
            <person name="Ruiz-Duenas F.J."/>
            <person name="Serrano A."/>
            <person name="Henrissat B."/>
            <person name="Drula E."/>
            <person name="Hughes K.W."/>
            <person name="Mata J.L."/>
            <person name="Ishikawa N.K."/>
            <person name="Vargas-Isla R."/>
            <person name="Ushijima S."/>
            <person name="Smith C.A."/>
            <person name="Donoghue J."/>
            <person name="Ahrendt S."/>
            <person name="Andreopoulos W."/>
            <person name="He G."/>
            <person name="LaButti K."/>
            <person name="Lipzen A."/>
            <person name="Ng V."/>
            <person name="Riley R."/>
            <person name="Sandor L."/>
            <person name="Barry K."/>
            <person name="Martinez A.T."/>
            <person name="Xiao Y."/>
            <person name="Gibbons J.G."/>
            <person name="Terashima K."/>
            <person name="Grigoriev I.V."/>
            <person name="Hibbett D."/>
        </authorList>
    </citation>
    <scope>NUCLEOTIDE SEQUENCE [LARGE SCALE GENOMIC DNA]</scope>
    <source>
        <strain evidence="3 4">TFB7810</strain>
    </source>
</reference>
<gene>
    <name evidence="3" type="ORF">DFH05DRAFT_1475161</name>
</gene>
<evidence type="ECO:0008006" key="5">
    <source>
        <dbReference type="Google" id="ProtNLM"/>
    </source>
</evidence>
<protein>
    <recommendedName>
        <fullName evidence="5">Transmembrane protein</fullName>
    </recommendedName>
</protein>
<name>A0A9W8U1T9_9AGAR</name>
<keyword evidence="2" id="KW-1133">Transmembrane helix</keyword>
<comment type="caution">
    <text evidence="3">The sequence shown here is derived from an EMBL/GenBank/DDBJ whole genome shotgun (WGS) entry which is preliminary data.</text>
</comment>
<keyword evidence="2" id="KW-0812">Transmembrane</keyword>
<evidence type="ECO:0000313" key="4">
    <source>
        <dbReference type="Proteomes" id="UP001142393"/>
    </source>
</evidence>
<keyword evidence="4" id="KW-1185">Reference proteome</keyword>
<dbReference type="Proteomes" id="UP001142393">
    <property type="component" value="Unassembled WGS sequence"/>
</dbReference>
<sequence length="600" mass="67499">MLKKAFIRHLSSSSLQSRPSLLTALHRITNLLPRVLAKHSFVNVVQPPPLEPLDQPPPPARITFFGSSKWAGTEQLVTALLEQPFLPDDSLSKAVRNRWNARQDKKITIAYGKQIQWQGSTLYIPSSFLQQFPFSVEIDEYSAEQNPDPHPFDSKHENLPAEAWYNSDVPVVLCNPVTDHLPSLPLKHPNAIRVLTSSTPIRDNYPPRTLFIDPLRALAGLSALRENSNSQVNVQRYQDNFVGSRLPSLTSHIKHSLASPVTLDLLRMRRLTTQFTAVCDAISGSLKEAENEVEENLSKISELREEYEQDLNKLPRMILGIYDASVPDSKQHSLVATALANSERQIRTQIDRFTWRKMFSHIDEINVIVNRIVDEAWCKELEYHLIAQAARLGQTQHHYTRSAFDLFTPSSPFDSPVLHNTLKQISSAPSYKLEPSALTLPIYSRKSQIAGYPTVRLHLAAHRSALGTTFSVFTGMWIGWAGWVGWLTGTGEGLLGLVAIDATTSIGLGMLIAVAGIRWGVGKWERAKKIWWGDWYRVGEGLERDLSTTLDRALKEQVTILSRTACESLSDIAVKTTWDIEQYKDELKSIQSDLERSKSG</sequence>
<feature type="transmembrane region" description="Helical" evidence="2">
    <location>
        <begin position="494"/>
        <end position="521"/>
    </location>
</feature>
<evidence type="ECO:0000313" key="3">
    <source>
        <dbReference type="EMBL" id="KAJ3749009.1"/>
    </source>
</evidence>